<dbReference type="SUPFAM" id="SSF57863">
    <property type="entry name" value="ArfGap/RecO-like zinc finger"/>
    <property type="match status" value="1"/>
</dbReference>
<keyword evidence="5 7" id="KW-0234">DNA repair</keyword>
<feature type="domain" description="DNA replication/recombination mediator RecO N-terminal" evidence="8">
    <location>
        <begin position="1"/>
        <end position="76"/>
    </location>
</feature>
<proteinExistence type="inferred from homology"/>
<accession>A0A098C236</accession>
<evidence type="ECO:0000256" key="6">
    <source>
        <dbReference type="ARBA" id="ARBA00033409"/>
    </source>
</evidence>
<dbReference type="InterPro" id="IPR012340">
    <property type="entry name" value="NA-bd_OB-fold"/>
</dbReference>
<dbReference type="PANTHER" id="PTHR33991:SF1">
    <property type="entry name" value="DNA REPAIR PROTEIN RECO"/>
    <property type="match status" value="1"/>
</dbReference>
<dbReference type="HOGENOM" id="CLU_087596_0_0_10"/>
<name>A0A098C236_9BACT</name>
<dbReference type="STRING" id="1562970.ING2E5B_1735"/>
<evidence type="ECO:0000256" key="2">
    <source>
        <dbReference type="ARBA" id="ARBA00021310"/>
    </source>
</evidence>
<dbReference type="HAMAP" id="MF_00201">
    <property type="entry name" value="RecO"/>
    <property type="match status" value="1"/>
</dbReference>
<evidence type="ECO:0000256" key="3">
    <source>
        <dbReference type="ARBA" id="ARBA00022763"/>
    </source>
</evidence>
<dbReference type="KEGG" id="pbt:ING2E5B_1735"/>
<dbReference type="PANTHER" id="PTHR33991">
    <property type="entry name" value="DNA REPAIR PROTEIN RECO"/>
    <property type="match status" value="1"/>
</dbReference>
<dbReference type="GO" id="GO:0043590">
    <property type="term" value="C:bacterial nucleoid"/>
    <property type="evidence" value="ECO:0007669"/>
    <property type="project" value="TreeGrafter"/>
</dbReference>
<dbReference type="EMBL" id="LN515532">
    <property type="protein sequence ID" value="CEA16481.1"/>
    <property type="molecule type" value="Genomic_DNA"/>
</dbReference>
<comment type="function">
    <text evidence="7">Involved in DNA repair and RecF pathway recombination.</text>
</comment>
<organism evidence="9 10">
    <name type="scientific">Fermentimonas caenicola</name>
    <dbReference type="NCBI Taxonomy" id="1562970"/>
    <lineage>
        <taxon>Bacteria</taxon>
        <taxon>Pseudomonadati</taxon>
        <taxon>Bacteroidota</taxon>
        <taxon>Bacteroidia</taxon>
        <taxon>Bacteroidales</taxon>
        <taxon>Dysgonomonadaceae</taxon>
        <taxon>Fermentimonas</taxon>
    </lineage>
</organism>
<comment type="similarity">
    <text evidence="1 7">Belongs to the RecO family.</text>
</comment>
<dbReference type="GO" id="GO:0006310">
    <property type="term" value="P:DNA recombination"/>
    <property type="evidence" value="ECO:0007669"/>
    <property type="project" value="UniProtKB-UniRule"/>
</dbReference>
<dbReference type="Gene3D" id="2.40.50.140">
    <property type="entry name" value="Nucleic acid-binding proteins"/>
    <property type="match status" value="1"/>
</dbReference>
<keyword evidence="10" id="KW-1185">Reference proteome</keyword>
<dbReference type="Gene3D" id="1.20.1440.120">
    <property type="entry name" value="Recombination protein O, C-terminal domain"/>
    <property type="match status" value="1"/>
</dbReference>
<keyword evidence="3 7" id="KW-0227">DNA damage</keyword>
<dbReference type="InterPro" id="IPR003717">
    <property type="entry name" value="RecO"/>
</dbReference>
<evidence type="ECO:0000259" key="8">
    <source>
        <dbReference type="Pfam" id="PF11967"/>
    </source>
</evidence>
<reference evidence="9 10" key="1">
    <citation type="submission" date="2014-08" db="EMBL/GenBank/DDBJ databases">
        <authorList>
            <person name="Wibberg D."/>
        </authorList>
    </citation>
    <scope>NUCLEOTIDE SEQUENCE [LARGE SCALE GENOMIC DNA]</scope>
    <source>
        <strain evidence="10">ING2-E5B</strain>
    </source>
</reference>
<keyword evidence="4 7" id="KW-0233">DNA recombination</keyword>
<dbReference type="OrthoDB" id="9789152at2"/>
<evidence type="ECO:0000256" key="5">
    <source>
        <dbReference type="ARBA" id="ARBA00023204"/>
    </source>
</evidence>
<evidence type="ECO:0000313" key="9">
    <source>
        <dbReference type="EMBL" id="CEA16481.1"/>
    </source>
</evidence>
<dbReference type="Pfam" id="PF11967">
    <property type="entry name" value="RecO_N"/>
    <property type="match status" value="1"/>
</dbReference>
<dbReference type="GO" id="GO:0006302">
    <property type="term" value="P:double-strand break repair"/>
    <property type="evidence" value="ECO:0007669"/>
    <property type="project" value="TreeGrafter"/>
</dbReference>
<evidence type="ECO:0000313" key="10">
    <source>
        <dbReference type="Proteomes" id="UP000032417"/>
    </source>
</evidence>
<evidence type="ECO:0000256" key="1">
    <source>
        <dbReference type="ARBA" id="ARBA00007452"/>
    </source>
</evidence>
<dbReference type="Proteomes" id="UP000032417">
    <property type="component" value="Chromosome 1"/>
</dbReference>
<evidence type="ECO:0000256" key="4">
    <source>
        <dbReference type="ARBA" id="ARBA00023172"/>
    </source>
</evidence>
<dbReference type="AlphaFoldDB" id="A0A098C236"/>
<sequence>MLHKTEGIVLGSSKYSDRYSIVRIFTRNFGTVSYLLPLSNSKKAKIKTSLFFPLSVLNLEVEHIPLRDVHKLKDAERQFPLYDICNNMIKVSLAFFLSEFLMRVLKESDNNELTFDYIKNSVEALEAAKKGVANFHIAFIIGLTRFTGIYPNWENLYNYGYFDLINGEFISSAPSHKHYLNRMQCSYLVHLQRMNYGNMHLFKLSRENRNMILDYLIEYYRLHLYEFPKLKSLEILREMV</sequence>
<dbReference type="Pfam" id="PF02565">
    <property type="entry name" value="RecO_C"/>
    <property type="match status" value="1"/>
</dbReference>
<dbReference type="InterPro" id="IPR037278">
    <property type="entry name" value="ARFGAP/RecO"/>
</dbReference>
<evidence type="ECO:0000256" key="7">
    <source>
        <dbReference type="HAMAP-Rule" id="MF_00201"/>
    </source>
</evidence>
<gene>
    <name evidence="7" type="primary">recO</name>
    <name evidence="9" type="ORF">ING2E5B_1735</name>
</gene>
<dbReference type="InterPro" id="IPR042242">
    <property type="entry name" value="RecO_C"/>
</dbReference>
<dbReference type="InterPro" id="IPR022572">
    <property type="entry name" value="DNA_rep/recomb_RecO_N"/>
</dbReference>
<protein>
    <recommendedName>
        <fullName evidence="2 7">DNA repair protein RecO</fullName>
    </recommendedName>
    <alternativeName>
        <fullName evidence="6 7">Recombination protein O</fullName>
    </alternativeName>
</protein>